<organism evidence="1">
    <name type="scientific">Siphoviridae sp. ctsMn4</name>
    <dbReference type="NCBI Taxonomy" id="2826485"/>
    <lineage>
        <taxon>Viruses</taxon>
        <taxon>Duplodnaviria</taxon>
        <taxon>Heunggongvirae</taxon>
        <taxon>Uroviricota</taxon>
        <taxon>Caudoviricetes</taxon>
    </lineage>
</organism>
<name>A0A8S5NJ51_9CAUD</name>
<dbReference type="EMBL" id="BK015180">
    <property type="protein sequence ID" value="DAD94705.1"/>
    <property type="molecule type" value="Genomic_DNA"/>
</dbReference>
<evidence type="ECO:0000313" key="1">
    <source>
        <dbReference type="EMBL" id="DAD94705.1"/>
    </source>
</evidence>
<protein>
    <submittedName>
        <fullName evidence="1">Uncharacterized protein</fullName>
    </submittedName>
</protein>
<proteinExistence type="predicted"/>
<reference evidence="1" key="1">
    <citation type="journal article" date="2021" name="Proc. Natl. Acad. Sci. U.S.A.">
        <title>A Catalog of Tens of Thousands of Viruses from Human Metagenomes Reveals Hidden Associations with Chronic Diseases.</title>
        <authorList>
            <person name="Tisza M.J."/>
            <person name="Buck C.B."/>
        </authorList>
    </citation>
    <scope>NUCLEOTIDE SEQUENCE</scope>
    <source>
        <strain evidence="1">CtsMn4</strain>
    </source>
</reference>
<accession>A0A8S5NJ51</accession>
<sequence length="32" mass="3444">MMFILGCMFGACIGLLICALCVISGRGTYDDR</sequence>